<evidence type="ECO:0000313" key="2">
    <source>
        <dbReference type="Proteomes" id="UP000005297"/>
    </source>
</evidence>
<dbReference type="HOGENOM" id="CLU_1729183_0_0_0"/>
<comment type="caution">
    <text evidence="1">The sequence shown here is derived from an EMBL/GenBank/DDBJ whole genome shotgun (WGS) entry which is preliminary data.</text>
</comment>
<organism evidence="1 2">
    <name type="scientific">Mariprofundus ferrooxydans PV-1</name>
    <dbReference type="NCBI Taxonomy" id="314345"/>
    <lineage>
        <taxon>Bacteria</taxon>
        <taxon>Pseudomonadati</taxon>
        <taxon>Pseudomonadota</taxon>
        <taxon>Candidatius Mariprofundia</taxon>
        <taxon>Mariprofundales</taxon>
        <taxon>Mariprofundaceae</taxon>
        <taxon>Mariprofundus</taxon>
    </lineage>
</organism>
<dbReference type="EMBL" id="AATS01000005">
    <property type="protein sequence ID" value="EAU54914.1"/>
    <property type="molecule type" value="Genomic_DNA"/>
</dbReference>
<protein>
    <submittedName>
        <fullName evidence="1">Uncharacterized protein</fullName>
    </submittedName>
</protein>
<name>Q0EZX0_9PROT</name>
<dbReference type="InParanoid" id="Q0EZX0"/>
<accession>Q0EZX0</accession>
<proteinExistence type="predicted"/>
<keyword evidence="2" id="KW-1185">Reference proteome</keyword>
<dbReference type="Proteomes" id="UP000005297">
    <property type="component" value="Unassembled WGS sequence"/>
</dbReference>
<evidence type="ECO:0000313" key="1">
    <source>
        <dbReference type="EMBL" id="EAU54914.1"/>
    </source>
</evidence>
<reference evidence="1 2" key="1">
    <citation type="submission" date="2006-09" db="EMBL/GenBank/DDBJ databases">
        <authorList>
            <person name="Emerson D."/>
            <person name="Ferriera S."/>
            <person name="Johnson J."/>
            <person name="Kravitz S."/>
            <person name="Halpern A."/>
            <person name="Remington K."/>
            <person name="Beeson K."/>
            <person name="Tran B."/>
            <person name="Rogers Y.-H."/>
            <person name="Friedman R."/>
            <person name="Venter J.C."/>
        </authorList>
    </citation>
    <scope>NUCLEOTIDE SEQUENCE [LARGE SCALE GENOMIC DNA]</scope>
    <source>
        <strain evidence="1 2">PV-1</strain>
    </source>
</reference>
<gene>
    <name evidence="1" type="ORF">SPV1_09473</name>
</gene>
<sequence length="151" mass="17104">MFGSYYQDLAPRQLVLLEKGFSMLLTGRSGAVLNGIGALKGMSVLNEGRAGYSLFFNKKFGMNLHVIQANDYQRYHDKLMKRYGVIDKKLEYRANGNESSYFIMWHDADGVIILAKETYKTDSPHLVTSTQIIHMQKQIFDAISSDLLRAG</sequence>
<dbReference type="AlphaFoldDB" id="Q0EZX0"/>